<dbReference type="AlphaFoldDB" id="A0A2N5U454"/>
<dbReference type="EMBL" id="PGCJ01000320">
    <property type="protein sequence ID" value="PLW32535.1"/>
    <property type="molecule type" value="Genomic_DNA"/>
</dbReference>
<evidence type="ECO:0000313" key="3">
    <source>
        <dbReference type="Proteomes" id="UP000235388"/>
    </source>
</evidence>
<evidence type="ECO:0000313" key="2">
    <source>
        <dbReference type="EMBL" id="PLW32535.1"/>
    </source>
</evidence>
<accession>A0A2N5U454</accession>
<organism evidence="2 3">
    <name type="scientific">Puccinia coronata f. sp. avenae</name>
    <dbReference type="NCBI Taxonomy" id="200324"/>
    <lineage>
        <taxon>Eukaryota</taxon>
        <taxon>Fungi</taxon>
        <taxon>Dikarya</taxon>
        <taxon>Basidiomycota</taxon>
        <taxon>Pucciniomycotina</taxon>
        <taxon>Pucciniomycetes</taxon>
        <taxon>Pucciniales</taxon>
        <taxon>Pucciniaceae</taxon>
        <taxon>Puccinia</taxon>
    </lineage>
</organism>
<sequence>MRVAFLKPTFISHTRAHTDVFLQDVVDPHHIRGLHGLVFLPVMLSYFGDQGYELDDDQELGNLVQARYEAEQHQRNQFSNGNHNGDDDDDDDDDDD</sequence>
<keyword evidence="3" id="KW-1185">Reference proteome</keyword>
<protein>
    <submittedName>
        <fullName evidence="2">Uncharacterized protein</fullName>
    </submittedName>
</protein>
<feature type="region of interest" description="Disordered" evidence="1">
    <location>
        <begin position="72"/>
        <end position="96"/>
    </location>
</feature>
<comment type="caution">
    <text evidence="2">The sequence shown here is derived from an EMBL/GenBank/DDBJ whole genome shotgun (WGS) entry which is preliminary data.</text>
</comment>
<dbReference type="STRING" id="200324.A0A2N5U454"/>
<gene>
    <name evidence="2" type="ORF">PCANC_22451</name>
</gene>
<name>A0A2N5U454_9BASI</name>
<dbReference type="Proteomes" id="UP000235388">
    <property type="component" value="Unassembled WGS sequence"/>
</dbReference>
<proteinExistence type="predicted"/>
<feature type="compositionally biased region" description="Acidic residues" evidence="1">
    <location>
        <begin position="86"/>
        <end position="96"/>
    </location>
</feature>
<reference evidence="2 3" key="1">
    <citation type="submission" date="2017-11" db="EMBL/GenBank/DDBJ databases">
        <title>De novo assembly and phasing of dikaryotic genomes from two isolates of Puccinia coronata f. sp. avenae, the causal agent of oat crown rust.</title>
        <authorList>
            <person name="Miller M.E."/>
            <person name="Zhang Y."/>
            <person name="Omidvar V."/>
            <person name="Sperschneider J."/>
            <person name="Schwessinger B."/>
            <person name="Raley C."/>
            <person name="Palmer J.M."/>
            <person name="Garnica D."/>
            <person name="Upadhyaya N."/>
            <person name="Rathjen J."/>
            <person name="Taylor J.M."/>
            <person name="Park R.F."/>
            <person name="Dodds P.N."/>
            <person name="Hirsch C.D."/>
            <person name="Kianian S.F."/>
            <person name="Figueroa M."/>
        </authorList>
    </citation>
    <scope>NUCLEOTIDE SEQUENCE [LARGE SCALE GENOMIC DNA]</scope>
    <source>
        <strain evidence="2">12NC29</strain>
    </source>
</reference>
<evidence type="ECO:0000256" key="1">
    <source>
        <dbReference type="SAM" id="MobiDB-lite"/>
    </source>
</evidence>